<accession>A0AC35THT9</accession>
<dbReference type="Proteomes" id="UP000095286">
    <property type="component" value="Unplaced"/>
</dbReference>
<evidence type="ECO:0000313" key="1">
    <source>
        <dbReference type="Proteomes" id="UP000095286"/>
    </source>
</evidence>
<name>A0AC35THT9_9BILA</name>
<evidence type="ECO:0000313" key="2">
    <source>
        <dbReference type="WBParaSite" id="RSKR_0000070100.1"/>
    </source>
</evidence>
<protein>
    <submittedName>
        <fullName evidence="2">Abhydrolase_3 domain-containing protein</fullName>
    </submittedName>
</protein>
<organism evidence="1 2">
    <name type="scientific">Rhabditophanes sp. KR3021</name>
    <dbReference type="NCBI Taxonomy" id="114890"/>
    <lineage>
        <taxon>Eukaryota</taxon>
        <taxon>Metazoa</taxon>
        <taxon>Ecdysozoa</taxon>
        <taxon>Nematoda</taxon>
        <taxon>Chromadorea</taxon>
        <taxon>Rhabditida</taxon>
        <taxon>Tylenchina</taxon>
        <taxon>Panagrolaimomorpha</taxon>
        <taxon>Strongyloidoidea</taxon>
        <taxon>Alloionematidae</taxon>
        <taxon>Rhabditophanes</taxon>
    </lineage>
</organism>
<reference evidence="2" key="1">
    <citation type="submission" date="2016-11" db="UniProtKB">
        <authorList>
            <consortium name="WormBaseParasite"/>
        </authorList>
    </citation>
    <scope>IDENTIFICATION</scope>
    <source>
        <strain evidence="2">KR3021</strain>
    </source>
</reference>
<dbReference type="WBParaSite" id="RSKR_0000070100.1">
    <property type="protein sequence ID" value="RSKR_0000070100.1"/>
    <property type="gene ID" value="RSKR_0000070100"/>
</dbReference>
<proteinExistence type="predicted"/>
<sequence length="169" mass="19734">MERGNQWNGDKAMKFRRLFTTINHPQTKFMPNCLITTEIIGNLSCRIYKPLTIKEHSFNLIYYHGGGFCLFSPGDYDKLMVNCIEQFNCHIISLDYPFLGSFNYQSPSYQQFPHFEYKSILSPRLMAEFVLIYLGVPCNKQNTDAILQSDSIIPTFNHNSVYHFYIQST</sequence>